<proteinExistence type="predicted"/>
<dbReference type="EMBL" id="JAEAOA010000293">
    <property type="protein sequence ID" value="KAK3592242.1"/>
    <property type="molecule type" value="Genomic_DNA"/>
</dbReference>
<gene>
    <name evidence="1" type="ORF">CHS0354_003758</name>
</gene>
<dbReference type="Proteomes" id="UP001195483">
    <property type="component" value="Unassembled WGS sequence"/>
</dbReference>
<organism evidence="1 2">
    <name type="scientific">Potamilus streckersoni</name>
    <dbReference type="NCBI Taxonomy" id="2493646"/>
    <lineage>
        <taxon>Eukaryota</taxon>
        <taxon>Metazoa</taxon>
        <taxon>Spiralia</taxon>
        <taxon>Lophotrochozoa</taxon>
        <taxon>Mollusca</taxon>
        <taxon>Bivalvia</taxon>
        <taxon>Autobranchia</taxon>
        <taxon>Heteroconchia</taxon>
        <taxon>Palaeoheterodonta</taxon>
        <taxon>Unionida</taxon>
        <taxon>Unionoidea</taxon>
        <taxon>Unionidae</taxon>
        <taxon>Ambleminae</taxon>
        <taxon>Lampsilini</taxon>
        <taxon>Potamilus</taxon>
    </lineage>
</organism>
<evidence type="ECO:0000313" key="2">
    <source>
        <dbReference type="Proteomes" id="UP001195483"/>
    </source>
</evidence>
<comment type="caution">
    <text evidence="1">The sequence shown here is derived from an EMBL/GenBank/DDBJ whole genome shotgun (WGS) entry which is preliminary data.</text>
</comment>
<reference evidence="1" key="1">
    <citation type="journal article" date="2021" name="Genome Biol. Evol.">
        <title>A High-Quality Reference Genome for a Parasitic Bivalve with Doubly Uniparental Inheritance (Bivalvia: Unionida).</title>
        <authorList>
            <person name="Smith C.H."/>
        </authorList>
    </citation>
    <scope>NUCLEOTIDE SEQUENCE</scope>
    <source>
        <strain evidence="1">CHS0354</strain>
    </source>
</reference>
<name>A0AAE0SHX4_9BIVA</name>
<dbReference type="AlphaFoldDB" id="A0AAE0SHX4"/>
<evidence type="ECO:0000313" key="1">
    <source>
        <dbReference type="EMBL" id="KAK3592242.1"/>
    </source>
</evidence>
<sequence>MPEKQAIEQPPTTSGIARKSFNEFMFTFATVIYNRLNDHHMVYGQNQLFYFDQTSYGHTPGAQNTIATPPLSIVQEVIEKSGDIRNDWK</sequence>
<accession>A0AAE0SHX4</accession>
<reference evidence="1" key="2">
    <citation type="journal article" date="2021" name="Genome Biol. Evol.">
        <title>Developing a high-quality reference genome for a parasitic bivalve with doubly uniparental inheritance (Bivalvia: Unionida).</title>
        <authorList>
            <person name="Smith C.H."/>
        </authorList>
    </citation>
    <scope>NUCLEOTIDE SEQUENCE</scope>
    <source>
        <strain evidence="1">CHS0354</strain>
        <tissue evidence="1">Mantle</tissue>
    </source>
</reference>
<protein>
    <submittedName>
        <fullName evidence="1">Uncharacterized protein</fullName>
    </submittedName>
</protein>
<reference evidence="1" key="3">
    <citation type="submission" date="2023-05" db="EMBL/GenBank/DDBJ databases">
        <authorList>
            <person name="Smith C.H."/>
        </authorList>
    </citation>
    <scope>NUCLEOTIDE SEQUENCE</scope>
    <source>
        <strain evidence="1">CHS0354</strain>
        <tissue evidence="1">Mantle</tissue>
    </source>
</reference>
<keyword evidence="2" id="KW-1185">Reference proteome</keyword>